<dbReference type="EMBL" id="AP014685">
    <property type="protein sequence ID" value="BAR62260.1"/>
    <property type="molecule type" value="Genomic_DNA"/>
</dbReference>
<evidence type="ECO:0000256" key="1">
    <source>
        <dbReference type="SAM" id="MobiDB-lite"/>
    </source>
</evidence>
<sequence length="46" mass="5236">MRQHADPVAVTSDRRRKMDRRARALVFSQRVETNSPVTGKPSMQAP</sequence>
<accession>A0A0E3VX93</accession>
<dbReference type="Proteomes" id="UP000063308">
    <property type="component" value="Chromosome"/>
</dbReference>
<organism evidence="2 3">
    <name type="scientific">Bradyrhizobium diazoefficiens</name>
    <dbReference type="NCBI Taxonomy" id="1355477"/>
    <lineage>
        <taxon>Bacteria</taxon>
        <taxon>Pseudomonadati</taxon>
        <taxon>Pseudomonadota</taxon>
        <taxon>Alphaproteobacteria</taxon>
        <taxon>Hyphomicrobiales</taxon>
        <taxon>Nitrobacteraceae</taxon>
        <taxon>Bradyrhizobium</taxon>
    </lineage>
</organism>
<name>A0A0E3VX93_9BRAD</name>
<reference evidence="2 3" key="1">
    <citation type="submission" date="2014-11" db="EMBL/GenBank/DDBJ databases">
        <title>Symbiosis island explosion on the genome of extra-slow-growing strains of soybean bradyrhizobia with massive insertion sequences.</title>
        <authorList>
            <person name="Iida T."/>
            <person name="Minamisawa K."/>
        </authorList>
    </citation>
    <scope>NUCLEOTIDE SEQUENCE [LARGE SCALE GENOMIC DNA]</scope>
    <source>
        <strain evidence="2 3">NK6</strain>
    </source>
</reference>
<evidence type="ECO:0000313" key="3">
    <source>
        <dbReference type="Proteomes" id="UP000063308"/>
    </source>
</evidence>
<evidence type="ECO:0000313" key="2">
    <source>
        <dbReference type="EMBL" id="BAR62260.1"/>
    </source>
</evidence>
<protein>
    <submittedName>
        <fullName evidence="2">Uncharacterized protein</fullName>
    </submittedName>
</protein>
<dbReference type="AlphaFoldDB" id="A0A0E3VX93"/>
<feature type="region of interest" description="Disordered" evidence="1">
    <location>
        <begin position="1"/>
        <end position="20"/>
    </location>
</feature>
<proteinExistence type="predicted"/>
<gene>
    <name evidence="2" type="ORF">NK6_9117</name>
</gene>